<organism evidence="1 2">
    <name type="scientific">Trichostrongylus colubriformis</name>
    <name type="common">Black scour worm</name>
    <dbReference type="NCBI Taxonomy" id="6319"/>
    <lineage>
        <taxon>Eukaryota</taxon>
        <taxon>Metazoa</taxon>
        <taxon>Ecdysozoa</taxon>
        <taxon>Nematoda</taxon>
        <taxon>Chromadorea</taxon>
        <taxon>Rhabditida</taxon>
        <taxon>Rhabditina</taxon>
        <taxon>Rhabditomorpha</taxon>
        <taxon>Strongyloidea</taxon>
        <taxon>Trichostrongylidae</taxon>
        <taxon>Trichostrongylus</taxon>
    </lineage>
</organism>
<evidence type="ECO:0000313" key="1">
    <source>
        <dbReference type="EMBL" id="KAK5972609.1"/>
    </source>
</evidence>
<accession>A0AAN8FAQ6</accession>
<dbReference type="EMBL" id="WIXE01016497">
    <property type="protein sequence ID" value="KAK5972609.1"/>
    <property type="molecule type" value="Genomic_DNA"/>
</dbReference>
<protein>
    <submittedName>
        <fullName evidence="1">Uncharacterized protein</fullName>
    </submittedName>
</protein>
<dbReference type="AlphaFoldDB" id="A0AAN8FAQ6"/>
<proteinExistence type="predicted"/>
<sequence>MMTSNSSRKEKWNNISMEIWKKFDLRLSPAQIQTHFNNRKRRVMTPESIGKKYQSETGMGRVQMLEDMLEDARRSRTDADMNLYRYFYLQIPVNVDDEVLGDSSEEDEDKLLKRKKMFDSVTHMCSMQLRALEEMVIIQRRLMDEVERLFKEWLPSPSKLVMVPNQEMVVSHEVVCDSQTNAHKRST</sequence>
<evidence type="ECO:0000313" key="2">
    <source>
        <dbReference type="Proteomes" id="UP001331761"/>
    </source>
</evidence>
<name>A0AAN8FAQ6_TRICO</name>
<gene>
    <name evidence="1" type="ORF">GCK32_011523</name>
</gene>
<comment type="caution">
    <text evidence="1">The sequence shown here is derived from an EMBL/GenBank/DDBJ whole genome shotgun (WGS) entry which is preliminary data.</text>
</comment>
<keyword evidence="2" id="KW-1185">Reference proteome</keyword>
<dbReference type="Proteomes" id="UP001331761">
    <property type="component" value="Unassembled WGS sequence"/>
</dbReference>
<reference evidence="1 2" key="1">
    <citation type="submission" date="2019-10" db="EMBL/GenBank/DDBJ databases">
        <title>Assembly and Annotation for the nematode Trichostrongylus colubriformis.</title>
        <authorList>
            <person name="Martin J."/>
        </authorList>
    </citation>
    <scope>NUCLEOTIDE SEQUENCE [LARGE SCALE GENOMIC DNA]</scope>
    <source>
        <strain evidence="1">G859</strain>
        <tissue evidence="1">Whole worm</tissue>
    </source>
</reference>